<dbReference type="GO" id="GO:0005643">
    <property type="term" value="C:nuclear pore"/>
    <property type="evidence" value="ECO:0007669"/>
    <property type="project" value="UniProtKB-SubCell"/>
</dbReference>
<protein>
    <recommendedName>
        <fullName evidence="5">Nuclear pore protein</fullName>
    </recommendedName>
</protein>
<keyword evidence="5" id="KW-0472">Membrane</keyword>
<dbReference type="GO" id="GO:0016973">
    <property type="term" value="P:poly(A)+ mRNA export from nucleus"/>
    <property type="evidence" value="ECO:0007669"/>
    <property type="project" value="TreeGrafter"/>
</dbReference>
<keyword evidence="7" id="KW-1185">Reference proteome</keyword>
<dbReference type="GeneID" id="111596748"/>
<keyword evidence="5" id="KW-0509">mRNA transport</keyword>
<dbReference type="OMA" id="RPHAVHM"/>
<keyword evidence="4 5" id="KW-0539">Nucleus</keyword>
<dbReference type="PANTHER" id="PTHR11225">
    <property type="entry name" value="NUCLEAR PORE COMPLEX PROTEIN NUP93 NUCLEOPORIN NUP93 DEAD EYE PROTEIN"/>
    <property type="match status" value="1"/>
</dbReference>
<evidence type="ECO:0000256" key="5">
    <source>
        <dbReference type="RuleBase" id="RU364035"/>
    </source>
</evidence>
<dbReference type="AlphaFoldDB" id="A0A6J1LK11"/>
<evidence type="ECO:0000313" key="7">
    <source>
        <dbReference type="Proteomes" id="UP000504633"/>
    </source>
</evidence>
<keyword evidence="3 5" id="KW-0906">Nuclear pore complex</keyword>
<keyword evidence="5" id="KW-0653">Protein transport</keyword>
<gene>
    <name evidence="8" type="primary">LOC111596748</name>
</gene>
<dbReference type="PANTHER" id="PTHR11225:SF4">
    <property type="entry name" value="NUCLEAR PORE COMPLEX PROTEIN NUP93"/>
    <property type="match status" value="1"/>
</dbReference>
<comment type="subcellular location">
    <subcellularLocation>
        <location evidence="1 5">Nucleus</location>
        <location evidence="1 5">Nuclear pore complex</location>
    </subcellularLocation>
</comment>
<dbReference type="RefSeq" id="XP_023166847.1">
    <property type="nucleotide sequence ID" value="XM_023311079.2"/>
</dbReference>
<sequence>MNLNELLQQAQRLSNETQMDTEMPRVDRTLSQVLQATQELHARVTQAGTNDLQAHILLGSRGVDLPKLTQKLESLSARQSFEPLNPIGDTDVEGYLKNERENAIIAVIEETNKNIFKSVERNKMRCIFVEWGEEKERLLNALVGPNQDDFPEVHRHMVSTVLPQSALPRSRLNRVESMYAQQITLYNHVHNQGSQRANLLSQFTQMVKDPSNSLDTHIQEMWSVLNYMAYVTPPNRNAEPLKVRQSGSPFVQQALIYLEQCYKQYMNTVIQKNRLVGLRGGIPNIYNTVCSYVTITFQSPQSMVGLLDVSDNRPLWPLVYYSLRSGDLGAAVEFLKEGGVCPDLVKLLQHKHQIKQKQQQAQLQQQLHQLGEQERPNAKLEGQLKLEYSNKLRVCTDPFKKAVYAIVLACDPNEPHQEVVRTIDDFLWMQLSVLSTEERLDYNVERLSYGGLQSLILEKYGENYFNAREKAPLYFQVLVLTGQFEAAIEFLARTDVNRPHAVHMAIALNEQYMLATPNDVQKPLLSAEKSDPPPMRRLNLARLIIMYTKGFEQTDTVEAVQYYYLLRNLKAADGRNLMMSCFCDMLVENCDDKMLLLVFGSPDPCDPWRYIGGVFSQFSNMEHDKYSLAGMVGDELAHRTKFEAAIRLYFIGGQIDKALRLLCSLLTQVVHQSSQKGSIREQLVVVSERMNQSLSRRKTDVDEHVMRTYKMLSELLKFFDYYHAGESRLAIEVLTKNHITPNSCAEVDECVSNLKLVGSDIMKVLPDVLLAAMDLIYGQYLEMKAGANVSGNSHNSSSAGPIDDQVGDPKEERLRYLRQRAKALTNMAATLPYRMPSDTNNRLVQLEILMH</sequence>
<evidence type="ECO:0000256" key="3">
    <source>
        <dbReference type="ARBA" id="ARBA00023132"/>
    </source>
</evidence>
<evidence type="ECO:0000256" key="4">
    <source>
        <dbReference type="ARBA" id="ARBA00023242"/>
    </source>
</evidence>
<dbReference type="GO" id="GO:0017056">
    <property type="term" value="F:structural constituent of nuclear pore"/>
    <property type="evidence" value="ECO:0007669"/>
    <property type="project" value="InterPro"/>
</dbReference>
<name>A0A6J1LK11_DROHY</name>
<evidence type="ECO:0000256" key="2">
    <source>
        <dbReference type="ARBA" id="ARBA00010186"/>
    </source>
</evidence>
<comment type="similarity">
    <text evidence="2 5">Belongs to the nucleoporin interacting component (NIC) family.</text>
</comment>
<reference evidence="8" key="1">
    <citation type="submission" date="2025-08" db="UniProtKB">
        <authorList>
            <consortium name="RefSeq"/>
        </authorList>
    </citation>
    <scope>IDENTIFICATION</scope>
    <source>
        <strain evidence="8">15085-1641.00</strain>
        <tissue evidence="8">Whole body</tissue>
    </source>
</reference>
<dbReference type="Proteomes" id="UP000504633">
    <property type="component" value="Unplaced"/>
</dbReference>
<feature type="region of interest" description="Disordered" evidence="6">
    <location>
        <begin position="789"/>
        <end position="808"/>
    </location>
</feature>
<keyword evidence="5" id="KW-0811">Translocation</keyword>
<feature type="compositionally biased region" description="Polar residues" evidence="6">
    <location>
        <begin position="789"/>
        <end position="799"/>
    </location>
</feature>
<proteinExistence type="inferred from homology"/>
<dbReference type="Pfam" id="PF04097">
    <property type="entry name" value="Nic96"/>
    <property type="match status" value="1"/>
</dbReference>
<dbReference type="GO" id="GO:0006606">
    <property type="term" value="P:protein import into nucleus"/>
    <property type="evidence" value="ECO:0007669"/>
    <property type="project" value="TreeGrafter"/>
</dbReference>
<dbReference type="InterPro" id="IPR007231">
    <property type="entry name" value="Nucleoporin_int_Nup93/Nic96"/>
</dbReference>
<dbReference type="OrthoDB" id="1918363at2759"/>
<keyword evidence="5" id="KW-0813">Transport</keyword>
<accession>A0A6J1LK11</accession>
<evidence type="ECO:0000256" key="1">
    <source>
        <dbReference type="ARBA" id="ARBA00004567"/>
    </source>
</evidence>
<organism evidence="7 8">
    <name type="scientific">Drosophila hydei</name>
    <name type="common">Fruit fly</name>
    <dbReference type="NCBI Taxonomy" id="7224"/>
    <lineage>
        <taxon>Eukaryota</taxon>
        <taxon>Metazoa</taxon>
        <taxon>Ecdysozoa</taxon>
        <taxon>Arthropoda</taxon>
        <taxon>Hexapoda</taxon>
        <taxon>Insecta</taxon>
        <taxon>Pterygota</taxon>
        <taxon>Neoptera</taxon>
        <taxon>Endopterygota</taxon>
        <taxon>Diptera</taxon>
        <taxon>Brachycera</taxon>
        <taxon>Muscomorpha</taxon>
        <taxon>Ephydroidea</taxon>
        <taxon>Drosophilidae</taxon>
        <taxon>Drosophila</taxon>
    </lineage>
</organism>
<evidence type="ECO:0000256" key="6">
    <source>
        <dbReference type="SAM" id="MobiDB-lite"/>
    </source>
</evidence>
<evidence type="ECO:0000313" key="8">
    <source>
        <dbReference type="RefSeq" id="XP_023166847.1"/>
    </source>
</evidence>
<dbReference type="KEGG" id="dhe:111596748"/>